<reference evidence="1" key="1">
    <citation type="submission" date="2022-05" db="EMBL/GenBank/DDBJ databases">
        <title>Chromosome-level genome of Chaenocephalus aceratus.</title>
        <authorList>
            <person name="Park H."/>
        </authorList>
    </citation>
    <scope>NUCLEOTIDE SEQUENCE</scope>
    <source>
        <strain evidence="1">KU_202001</strain>
    </source>
</reference>
<organism evidence="1 2">
    <name type="scientific">Chaenocephalus aceratus</name>
    <name type="common">Blackfin icefish</name>
    <name type="synonym">Chaenichthys aceratus</name>
    <dbReference type="NCBI Taxonomy" id="36190"/>
    <lineage>
        <taxon>Eukaryota</taxon>
        <taxon>Metazoa</taxon>
        <taxon>Chordata</taxon>
        <taxon>Craniata</taxon>
        <taxon>Vertebrata</taxon>
        <taxon>Euteleostomi</taxon>
        <taxon>Actinopterygii</taxon>
        <taxon>Neopterygii</taxon>
        <taxon>Teleostei</taxon>
        <taxon>Neoteleostei</taxon>
        <taxon>Acanthomorphata</taxon>
        <taxon>Eupercaria</taxon>
        <taxon>Perciformes</taxon>
        <taxon>Notothenioidei</taxon>
        <taxon>Channichthyidae</taxon>
        <taxon>Chaenocephalus</taxon>
    </lineage>
</organism>
<dbReference type="Proteomes" id="UP001057452">
    <property type="component" value="Chromosome 21"/>
</dbReference>
<evidence type="ECO:0000313" key="2">
    <source>
        <dbReference type="Proteomes" id="UP001057452"/>
    </source>
</evidence>
<sequence>MLWDQNNQRSLPADLQDGPNPAHPALCFSFWISIGNSRVGLGKEFKLKRCGAKVKRLSGHDNVLMLQWVSNE</sequence>
<gene>
    <name evidence="1" type="ORF">KUCAC02_010570</name>
</gene>
<comment type="caution">
    <text evidence="1">The sequence shown here is derived from an EMBL/GenBank/DDBJ whole genome shotgun (WGS) entry which is preliminary data.</text>
</comment>
<proteinExistence type="predicted"/>
<evidence type="ECO:0000313" key="1">
    <source>
        <dbReference type="EMBL" id="KAI4805978.1"/>
    </source>
</evidence>
<accession>A0ACB9VZE0</accession>
<dbReference type="EMBL" id="CM043805">
    <property type="protein sequence ID" value="KAI4805978.1"/>
    <property type="molecule type" value="Genomic_DNA"/>
</dbReference>
<name>A0ACB9VZE0_CHAAC</name>
<protein>
    <submittedName>
        <fullName evidence="1">Uncharacterized protein</fullName>
    </submittedName>
</protein>
<keyword evidence="2" id="KW-1185">Reference proteome</keyword>